<keyword evidence="4" id="KW-0804">Transcription</keyword>
<protein>
    <submittedName>
        <fullName evidence="7">Multidrug-efflux transporter 1 regulator</fullName>
    </submittedName>
</protein>
<dbReference type="PANTHER" id="PTHR30204:SF69">
    <property type="entry name" value="MERR-FAMILY TRANSCRIPTIONAL REGULATOR"/>
    <property type="match status" value="1"/>
</dbReference>
<evidence type="ECO:0000256" key="5">
    <source>
        <dbReference type="SAM" id="Coils"/>
    </source>
</evidence>
<dbReference type="SMART" id="SM00422">
    <property type="entry name" value="HTH_MERR"/>
    <property type="match status" value="1"/>
</dbReference>
<keyword evidence="1" id="KW-0678">Repressor</keyword>
<dbReference type="AlphaFoldDB" id="A0A1S8NBT0"/>
<dbReference type="InterPro" id="IPR000551">
    <property type="entry name" value="MerR-type_HTH_dom"/>
</dbReference>
<dbReference type="Proteomes" id="UP000191154">
    <property type="component" value="Unassembled WGS sequence"/>
</dbReference>
<dbReference type="GO" id="GO:0003677">
    <property type="term" value="F:DNA binding"/>
    <property type="evidence" value="ECO:0007669"/>
    <property type="project" value="UniProtKB-KW"/>
</dbReference>
<evidence type="ECO:0000259" key="6">
    <source>
        <dbReference type="PROSITE" id="PS50937"/>
    </source>
</evidence>
<dbReference type="InterPro" id="IPR009061">
    <property type="entry name" value="DNA-bd_dom_put_sf"/>
</dbReference>
<evidence type="ECO:0000256" key="3">
    <source>
        <dbReference type="ARBA" id="ARBA00023125"/>
    </source>
</evidence>
<feature type="domain" description="HTH merR-type" evidence="6">
    <location>
        <begin position="4"/>
        <end position="72"/>
    </location>
</feature>
<organism evidence="7 8">
    <name type="scientific">Clostridium saccharobutylicum</name>
    <dbReference type="NCBI Taxonomy" id="169679"/>
    <lineage>
        <taxon>Bacteria</taxon>
        <taxon>Bacillati</taxon>
        <taxon>Bacillota</taxon>
        <taxon>Clostridia</taxon>
        <taxon>Eubacteriales</taxon>
        <taxon>Clostridiaceae</taxon>
        <taxon>Clostridium</taxon>
    </lineage>
</organism>
<keyword evidence="3" id="KW-0238">DNA-binding</keyword>
<reference evidence="7 8" key="1">
    <citation type="submission" date="2016-05" db="EMBL/GenBank/DDBJ databases">
        <title>Microbial solvent formation.</title>
        <authorList>
            <person name="Poehlein A."/>
            <person name="Montoya Solano J.D."/>
            <person name="Flitsch S."/>
            <person name="Krabben P."/>
            <person name="Duerre P."/>
            <person name="Daniel R."/>
        </authorList>
    </citation>
    <scope>NUCLEOTIDE SEQUENCE [LARGE SCALE GENOMIC DNA]</scope>
    <source>
        <strain evidence="7 8">L1-8</strain>
    </source>
</reference>
<dbReference type="SUPFAM" id="SSF46955">
    <property type="entry name" value="Putative DNA-binding domain"/>
    <property type="match status" value="1"/>
</dbReference>
<gene>
    <name evidence="7" type="primary">bmrR_3</name>
    <name evidence="7" type="ORF">CLOSAC_19760</name>
</gene>
<feature type="coiled-coil region" evidence="5">
    <location>
        <begin position="81"/>
        <end position="157"/>
    </location>
</feature>
<accession>A0A1S8NBT0</accession>
<keyword evidence="5" id="KW-0175">Coiled coil</keyword>
<dbReference type="InterPro" id="IPR047057">
    <property type="entry name" value="MerR_fam"/>
</dbReference>
<evidence type="ECO:0000256" key="4">
    <source>
        <dbReference type="ARBA" id="ARBA00023163"/>
    </source>
</evidence>
<dbReference type="PANTHER" id="PTHR30204">
    <property type="entry name" value="REDOX-CYCLING DRUG-SENSING TRANSCRIPTIONAL ACTIVATOR SOXR"/>
    <property type="match status" value="1"/>
</dbReference>
<dbReference type="EMBL" id="LZYZ01000003">
    <property type="protein sequence ID" value="OOM13890.1"/>
    <property type="molecule type" value="Genomic_DNA"/>
</dbReference>
<dbReference type="GO" id="GO:0003700">
    <property type="term" value="F:DNA-binding transcription factor activity"/>
    <property type="evidence" value="ECO:0007669"/>
    <property type="project" value="InterPro"/>
</dbReference>
<dbReference type="InterPro" id="IPR011256">
    <property type="entry name" value="Reg_factor_effector_dom_sf"/>
</dbReference>
<evidence type="ECO:0000313" key="8">
    <source>
        <dbReference type="Proteomes" id="UP000191154"/>
    </source>
</evidence>
<comment type="caution">
    <text evidence="7">The sequence shown here is derived from an EMBL/GenBank/DDBJ whole genome shotgun (WGS) entry which is preliminary data.</text>
</comment>
<dbReference type="CDD" id="cd01107">
    <property type="entry name" value="HTH_BmrR"/>
    <property type="match status" value="1"/>
</dbReference>
<dbReference type="Gene3D" id="3.20.80.10">
    <property type="entry name" value="Regulatory factor, effector binding domain"/>
    <property type="match status" value="1"/>
</dbReference>
<evidence type="ECO:0000256" key="1">
    <source>
        <dbReference type="ARBA" id="ARBA00022491"/>
    </source>
</evidence>
<keyword evidence="2" id="KW-0805">Transcription regulation</keyword>
<evidence type="ECO:0000256" key="2">
    <source>
        <dbReference type="ARBA" id="ARBA00023015"/>
    </source>
</evidence>
<dbReference type="Pfam" id="PF13411">
    <property type="entry name" value="MerR_1"/>
    <property type="match status" value="1"/>
</dbReference>
<sequence length="195" mass="23508">MKDLFTIGEMSKLFNLNIKTLRYYDEIDLLKPIFIDRTNNYRYYSTEQFEQLNTIMYLKALGMSLRTINFHLNKRSIDNITELLKQQKEITRKKIKELQAIEKKIENRLKQINYARQYEKLDVIQEIEFDERTIVLLKQKIKSNKDLELSIRNLENKTNKNASVFNGKVGVSISRDNLKNKIFDEYDSIFFIYRR</sequence>
<name>A0A1S8NBT0_CLOSA</name>
<proteinExistence type="predicted"/>
<evidence type="ECO:0000313" key="7">
    <source>
        <dbReference type="EMBL" id="OOM13890.1"/>
    </source>
</evidence>
<dbReference type="RefSeq" id="WP_242949908.1">
    <property type="nucleotide sequence ID" value="NZ_LZYZ01000003.1"/>
</dbReference>
<dbReference type="Gene3D" id="1.10.1660.10">
    <property type="match status" value="1"/>
</dbReference>
<dbReference type="PROSITE" id="PS50937">
    <property type="entry name" value="HTH_MERR_2"/>
    <property type="match status" value="1"/>
</dbReference>